<dbReference type="SMART" id="SM00060">
    <property type="entry name" value="FN3"/>
    <property type="match status" value="4"/>
</dbReference>
<sequence>MGIIRTNEITNGSYGDLRQPAELGSSTSRKLGGGSIRLNVSNTLNLDGQIIANGSIVGDTTWGGASGGSIWLDINTLTGSGLIQAHGSGVSGTPGGGGRIALYYDDLTGFDTSSQVTAYGGKFNSDIAHIQGGAGTVYLKDNAQALGEIRIINQQSTNSGNGWTELYQPTSGNITEPLVIINARVEIQSDVTNLNELNATNSEINQPYDLIIDNLILNNDSSWSQIGQLTVNNTYQINDSSINHQAAFIIPEVVPYIIDNGMRVILNTPHDSWTAIVVQGNAQLDLNVVQANLITLTIDNGLVDFNVSHSFTTVNLSNNGVLTHQAGFAGFTLDIANLSIDATSKIDLSGKGKAFVTGEITGLAGASHAGLGIIRTNEITNGSYGDLRQPAELGSSTTYNLGGGSIRLNVSNTLDLDGQIIANGSIAGHPSFSGASGGSIWLDINTLTGSGLIQVHGSNVSQTPGGGGRIALYYNDLTGFDASSQVTAYGGKYNSNITQIQGGAGTVYLKDNAQALGEIRIINQQSTNSGNGWTELSFLENYINNELLVLQYSIVNLLNVDNATNITSLNSYIEQSAVFTTGQIAGKGFTWKQSDQLNLPNNKLIINNWNYIPDYLQNWSEVQLLNGGSITQDIALDINDIVEMNVDSIIIDNASSINLTALGLLKLNGTSGIFGGSYGGLGGLGNNGVTNPVYGDEFAPNNVGVGGSRNERGGGGIKLTTNYLKLEGNINANAITSNSNGGRASGGSVWLNIGAIDGDGLIKANGGGDASNSAIGGSGGRVAVYYGTNQGSNLSLRTQAKGGVSTTGVPGSDGTVYLEQSINSARVVWVSPQATNQQIDRIRVHFNQDIDALDFINTDVQLTGSTGAITIDSVLAIANGIFDVVLASPLTVADNYQLLITAAILDQNNNGTTGENPADHFIADITLDFTAPNAPTVINAAIAPGSNLINTNTVTIRGTREPNTSLFINGEIYVPLGSSQWSVIIELPAGSSTWELTSVDAAGNVSTATTVIYFFAEDKPAIISMTPDNGSCLAIAPVNIQLSLFDFAANGFDDSASQFLVTDENSQNINGTASIASNLYTFTPDTPFTAGTVGINATVVDLNGVSSDVFNATFVIDQTVPIVPTVDPVSSPTTDSVQTLTGSKEANSSVWINGIEATNLDSMTSWSANVTLSEGTNNLTVSSKDCAENESSAVNVTIVFNNTVPGAVDLTANVDAGGRDVQLDWTSYDEASNGGNIDFYTIYQSATSFTDVTNASSISTVLAGIKTYDINNITPGQTIYYAVVATDLIGLSDSNVTSVEAVFVDTVPPEETGFPTVTDSYIDQIDITWNHSADSVGDLVNYKVYLNDVFVTDIAKEINTYQFTGLNEGEKHTAKVTVIDDQGVESPGRTRDIYTWLPNPLNLQATAHDSRIILSWDSIPQNNLWHSYRVYMSTADFTDVASATSLQNISVTSFEVTGLNNNTTYYFAVTTRNIHGDFDPIVTTVMQTPIQDTDGPIISNVQISGINLQNGITITQPGNITLTATDDSGMASTQFTSSTNVLDIIDGNGSSSYQAHWGIQNEIDGNIDLTITATDVFNNQTTVIYNVNIQLAAPDAPLITFPNNNTVIAELQTNVNGSTDFGATIELLVNGQTLPSLQVDNDNQFQTSVLLNNGINTIRARALNNRGLAGIYSAIITIEVDQAVPINPVALSAHARADGVIRLSWNPDTEGTTQGYNIYRSTSEFVDISAASRLNTQLVSTANFDDLAIPDGQYFYRVTGVSQTSIEGGTSNQISAISDSTPPQASIIYTPQGQYDAVNNIFGAGRVDIELTLSEELLTTPYLSMSPVGGVPIAVTINQLSATVYTGFFELGNQKTTGTVFAVFSAFDQANNRGTDVTTGASIEVDTKGPEMTSLSISPIAPLAYNAGDSITVEFDLDDDVASVPQLFYNLSKPGRTETEVTGLVEISARRWQAIFTLPNDVGVTEAETLSFAYNAIDSLNNVADVIILENQFQIYQGNLPPLDAPFGVNAEALPAGQIKLTWFNVLDAAEYEILRRADSEPDLIAVGRTLGNVLEYTDTPPVDGIYVYAIASVRQENAQEAVSGPSITVSKYSDSIPPNAPTNMFLTLQGSGILATWDASVQQYPGDEYLQYNLYRSSTDPINDVSNLTPVWEYLAQNGAIDSQPSQTEHAYAATAIDRAGNESPPSNTFYLNFELLPVNNLAIDLHPNQDPIISWSHTSSNISNYDVFIEDSGNSLRLNQSPVMDTQFIDSTYTGAATEYSVIAIDDQEQRSLPHALKLPVISTTILDNQSLKRGLMNEIIFTLNNFEDNEFNNISLTIIINAVEYSSDTHTLPTQGTVEIPIVIPGDTTYPDELSMAIVTHYQPTAGESANIHSTETITVEDGGLILSITTDNFLKGTNGQVQLMVQNPGEQSIDIITARNSQESDEIHFRLEDGDGNILSNINLKQVLGNNVITLPNGVTIARIEPGGSYLSSPQDIAIPANADNHLTVVATIDNVYHQFAETQQRELQGISTRQDITIAETSYRGELISIAPELVVGDGQVTIRGKSLNRSDDSPIANVALKVILRIDGFEQSLDVLTNENGEFTYHYTPSATDAGIYQVSIVHPEILDRPIEGTFQVAKLNVSPQTDSIRLPYNVAKSKTIYVKAPRTLSFTNISLGYDSSDQPGGSFLSGLQITNISTIASLINQDSWQQISFDIEADNSTPVSGTIILRVLTNETVGLVPALYTLDYELSTAEPNFQTDPQFIETGVNQGNHITETITLSNQGFSDAINVNISLLDNNNNPAPTWASLLGESQLASLSVGDSIEIAMVFNPPNLLADGNYLFYLRVTAANATTINIPVQVTATQSGVGSIQFKAADVYTATLDENNQPIQGLAGARIKLISEVVTGQEYTGITDANGDFLFEDIPVGKYIYRASKGNHNDLSGRITIKPATTEYEYAFLTQDFINIEWSVTETTITDRYEVVMNLTFETNVPAAVVVIKPVNTNLPDMYPGDVYSGVFEIKNEGLVRADAFELTMPADDEYFSYELLAT</sequence>
<gene>
    <name evidence="3" type="ORF">MNBD_GAMMA01-1029</name>
</gene>
<organism evidence="3">
    <name type="scientific">hydrothermal vent metagenome</name>
    <dbReference type="NCBI Taxonomy" id="652676"/>
    <lineage>
        <taxon>unclassified sequences</taxon>
        <taxon>metagenomes</taxon>
        <taxon>ecological metagenomes</taxon>
    </lineage>
</organism>
<dbReference type="InterPro" id="IPR013783">
    <property type="entry name" value="Ig-like_fold"/>
</dbReference>
<name>A0A3B0W2U4_9ZZZZ</name>
<proteinExistence type="predicted"/>
<dbReference type="Pfam" id="PF00041">
    <property type="entry name" value="fn3"/>
    <property type="match status" value="1"/>
</dbReference>
<dbReference type="GO" id="GO:0007156">
    <property type="term" value="P:homophilic cell adhesion via plasma membrane adhesion molecules"/>
    <property type="evidence" value="ECO:0007669"/>
    <property type="project" value="InterPro"/>
</dbReference>
<accession>A0A3B0W2U4</accession>
<dbReference type="InterPro" id="IPR002126">
    <property type="entry name" value="Cadherin-like_dom"/>
</dbReference>
<dbReference type="EMBL" id="UOEW01000184">
    <property type="protein sequence ID" value="VAW37904.1"/>
    <property type="molecule type" value="Genomic_DNA"/>
</dbReference>
<dbReference type="Gene3D" id="2.60.40.10">
    <property type="entry name" value="Immunoglobulins"/>
    <property type="match status" value="9"/>
</dbReference>
<dbReference type="PROSITE" id="PS50268">
    <property type="entry name" value="CADHERIN_2"/>
    <property type="match status" value="1"/>
</dbReference>
<evidence type="ECO:0000259" key="2">
    <source>
        <dbReference type="PROSITE" id="PS50853"/>
    </source>
</evidence>
<evidence type="ECO:0000313" key="3">
    <source>
        <dbReference type="EMBL" id="VAW37904.1"/>
    </source>
</evidence>
<dbReference type="InterPro" id="IPR003961">
    <property type="entry name" value="FN3_dom"/>
</dbReference>
<dbReference type="PANTHER" id="PTHR31513:SF2">
    <property type="entry name" value="MRAZ"/>
    <property type="match status" value="1"/>
</dbReference>
<dbReference type="PROSITE" id="PS50853">
    <property type="entry name" value="FN3"/>
    <property type="match status" value="1"/>
</dbReference>
<reference evidence="3" key="1">
    <citation type="submission" date="2018-06" db="EMBL/GenBank/DDBJ databases">
        <authorList>
            <person name="Zhirakovskaya E."/>
        </authorList>
    </citation>
    <scope>NUCLEOTIDE SEQUENCE</scope>
</reference>
<dbReference type="SUPFAM" id="SSF49265">
    <property type="entry name" value="Fibronectin type III"/>
    <property type="match status" value="3"/>
</dbReference>
<dbReference type="CDD" id="cd00063">
    <property type="entry name" value="FN3"/>
    <property type="match status" value="2"/>
</dbReference>
<feature type="domain" description="Fibronectin type-III" evidence="2">
    <location>
        <begin position="1397"/>
        <end position="1491"/>
    </location>
</feature>
<feature type="domain" description="Cadherin" evidence="1">
    <location>
        <begin position="2691"/>
        <end position="2793"/>
    </location>
</feature>
<feature type="non-terminal residue" evidence="3">
    <location>
        <position position="3037"/>
    </location>
</feature>
<dbReference type="InterPro" id="IPR013784">
    <property type="entry name" value="Carb-bd-like_fold"/>
</dbReference>
<dbReference type="SUPFAM" id="SSF49452">
    <property type="entry name" value="Starch-binding domain-like"/>
    <property type="match status" value="1"/>
</dbReference>
<dbReference type="GO" id="GO:0005509">
    <property type="term" value="F:calcium ion binding"/>
    <property type="evidence" value="ECO:0007669"/>
    <property type="project" value="InterPro"/>
</dbReference>
<dbReference type="PANTHER" id="PTHR31513">
    <property type="entry name" value="EPHRIN TYPE-B RECEPTOR"/>
    <property type="match status" value="1"/>
</dbReference>
<dbReference type="GO" id="GO:0030246">
    <property type="term" value="F:carbohydrate binding"/>
    <property type="evidence" value="ECO:0007669"/>
    <property type="project" value="InterPro"/>
</dbReference>
<protein>
    <submittedName>
        <fullName evidence="3">Uncharacterized protein</fullName>
    </submittedName>
</protein>
<evidence type="ECO:0000259" key="1">
    <source>
        <dbReference type="PROSITE" id="PS50268"/>
    </source>
</evidence>
<dbReference type="InterPro" id="IPR036116">
    <property type="entry name" value="FN3_sf"/>
</dbReference>
<dbReference type="GO" id="GO:0016020">
    <property type="term" value="C:membrane"/>
    <property type="evidence" value="ECO:0007669"/>
    <property type="project" value="InterPro"/>
</dbReference>